<dbReference type="RefSeq" id="WP_231447572.1">
    <property type="nucleotide sequence ID" value="NZ_JAJOMB010000018.1"/>
</dbReference>
<keyword evidence="4" id="KW-1185">Reference proteome</keyword>
<sequence length="253" mass="26873">MTVRLGVAAVGLSAILGSTTGVAHAAPSVQAAPPALTLVGALAAQPMLTLSARSIAASRTLGVDLAHLRSNTTYEVIARKSRTDRSTTKLSVTKPLTVLARVKTDAQGKHSARFVVPLSWKNDHLIEVRKVKGADLVKGANDWITVTPRKPSLGLSSDSVQVGSEVQVVVSGLRDYTMYEVFSGESRETADPGTRSGGEDPPAIRDFRTDANGRALFKLAAPGRPGNDYRIEVRKKKGQAPARSAQAWLTVVR</sequence>
<dbReference type="AlphaFoldDB" id="A0A9X1NII3"/>
<protein>
    <submittedName>
        <fullName evidence="3">Uncharacterized protein</fullName>
    </submittedName>
</protein>
<feature type="signal peptide" evidence="2">
    <location>
        <begin position="1"/>
        <end position="25"/>
    </location>
</feature>
<organism evidence="3 4">
    <name type="scientific">Kineosporia babensis</name>
    <dbReference type="NCBI Taxonomy" id="499548"/>
    <lineage>
        <taxon>Bacteria</taxon>
        <taxon>Bacillati</taxon>
        <taxon>Actinomycetota</taxon>
        <taxon>Actinomycetes</taxon>
        <taxon>Kineosporiales</taxon>
        <taxon>Kineosporiaceae</taxon>
        <taxon>Kineosporia</taxon>
    </lineage>
</organism>
<feature type="chain" id="PRO_5040825975" evidence="2">
    <location>
        <begin position="26"/>
        <end position="253"/>
    </location>
</feature>
<dbReference type="Proteomes" id="UP001138997">
    <property type="component" value="Unassembled WGS sequence"/>
</dbReference>
<dbReference type="EMBL" id="JAJOMB010000018">
    <property type="protein sequence ID" value="MCD5314768.1"/>
    <property type="molecule type" value="Genomic_DNA"/>
</dbReference>
<keyword evidence="2" id="KW-0732">Signal</keyword>
<evidence type="ECO:0000313" key="3">
    <source>
        <dbReference type="EMBL" id="MCD5314768.1"/>
    </source>
</evidence>
<evidence type="ECO:0000256" key="2">
    <source>
        <dbReference type="SAM" id="SignalP"/>
    </source>
</evidence>
<evidence type="ECO:0000256" key="1">
    <source>
        <dbReference type="SAM" id="MobiDB-lite"/>
    </source>
</evidence>
<feature type="region of interest" description="Disordered" evidence="1">
    <location>
        <begin position="184"/>
        <end position="203"/>
    </location>
</feature>
<evidence type="ECO:0000313" key="4">
    <source>
        <dbReference type="Proteomes" id="UP001138997"/>
    </source>
</evidence>
<name>A0A9X1NII3_9ACTN</name>
<reference evidence="3" key="1">
    <citation type="submission" date="2021-11" db="EMBL/GenBank/DDBJ databases">
        <title>Streptomyces corallinus and Kineosporia corallina sp. nov., two new coral-derived marine actinobacteria.</title>
        <authorList>
            <person name="Buangrab K."/>
            <person name="Sutthacheep M."/>
            <person name="Yeemin T."/>
            <person name="Harunari E."/>
            <person name="Igarashi Y."/>
            <person name="Sripreechasak P."/>
            <person name="Kanchanasin P."/>
            <person name="Tanasupawat S."/>
            <person name="Phongsopitanun W."/>
        </authorList>
    </citation>
    <scope>NUCLEOTIDE SEQUENCE</scope>
    <source>
        <strain evidence="3">JCM 31032</strain>
    </source>
</reference>
<comment type="caution">
    <text evidence="3">The sequence shown here is derived from an EMBL/GenBank/DDBJ whole genome shotgun (WGS) entry which is preliminary data.</text>
</comment>
<proteinExistence type="predicted"/>
<gene>
    <name evidence="3" type="ORF">LR394_28090</name>
</gene>
<accession>A0A9X1NII3</accession>